<dbReference type="SUPFAM" id="SSF53448">
    <property type="entry name" value="Nucleotide-diphospho-sugar transferases"/>
    <property type="match status" value="1"/>
</dbReference>
<keyword evidence="7" id="KW-1185">Reference proteome</keyword>
<comment type="pathway">
    <text evidence="1">Cell wall biogenesis; cell wall polysaccharide biosynthesis.</text>
</comment>
<dbReference type="RefSeq" id="WP_065918456.1">
    <property type="nucleotide sequence ID" value="NZ_CP016793.1"/>
</dbReference>
<keyword evidence="3" id="KW-0328">Glycosyltransferase</keyword>
<dbReference type="GO" id="GO:0016757">
    <property type="term" value="F:glycosyltransferase activity"/>
    <property type="evidence" value="ECO:0007669"/>
    <property type="project" value="UniProtKB-KW"/>
</dbReference>
<dbReference type="STRING" id="1586287.BBK82_32845"/>
<dbReference type="EMBL" id="CP016793">
    <property type="protein sequence ID" value="ANZ40115.1"/>
    <property type="molecule type" value="Genomic_DNA"/>
</dbReference>
<evidence type="ECO:0000256" key="4">
    <source>
        <dbReference type="ARBA" id="ARBA00022679"/>
    </source>
</evidence>
<evidence type="ECO:0000313" key="7">
    <source>
        <dbReference type="Proteomes" id="UP000093053"/>
    </source>
</evidence>
<feature type="domain" description="Glycosyltransferase 2-like" evidence="5">
    <location>
        <begin position="40"/>
        <end position="107"/>
    </location>
</feature>
<proteinExistence type="inferred from homology"/>
<comment type="similarity">
    <text evidence="2">Belongs to the glycosyltransferase 2 family.</text>
</comment>
<dbReference type="Gene3D" id="3.90.550.10">
    <property type="entry name" value="Spore Coat Polysaccharide Biosynthesis Protein SpsA, Chain A"/>
    <property type="match status" value="1"/>
</dbReference>
<dbReference type="Pfam" id="PF00535">
    <property type="entry name" value="Glycos_transf_2"/>
    <property type="match status" value="1"/>
</dbReference>
<dbReference type="Proteomes" id="UP000093053">
    <property type="component" value="Chromosome"/>
</dbReference>
<dbReference type="InterPro" id="IPR029044">
    <property type="entry name" value="Nucleotide-diphossugar_trans"/>
</dbReference>
<organism evidence="6 7">
    <name type="scientific">Lentzea guizhouensis</name>
    <dbReference type="NCBI Taxonomy" id="1586287"/>
    <lineage>
        <taxon>Bacteria</taxon>
        <taxon>Bacillati</taxon>
        <taxon>Actinomycetota</taxon>
        <taxon>Actinomycetes</taxon>
        <taxon>Pseudonocardiales</taxon>
        <taxon>Pseudonocardiaceae</taxon>
        <taxon>Lentzea</taxon>
    </lineage>
</organism>
<evidence type="ECO:0000256" key="3">
    <source>
        <dbReference type="ARBA" id="ARBA00022676"/>
    </source>
</evidence>
<sequence length="327" mass="35726">MTYSVVIPTIGRAGLSPLLEVLDNDQGPAPCEVIVVDDSETRLGPAAARNAGWRAARGDWVAFLDDDVVLPPDWKAQLARDLEGLADDVAATQARIIVPLPSNRRPTDAERGTAGLADALWITADMAYRRSVLQRTGGFDERFPRAYREDAELAVRVQDLGHRIVRGDRITTHPVKPATFFTSVQQQRGNADDALMRRLLGPGWRARIGGRPGRLREHLVTTAAGLGAVLCGLVGLRRAGVALGLVWAGLTGRFAVQRILPGPRDPAEVAQMVVTSAAIPPVACWHRLQGELRWRRGAAHVRWDELRSRRDGPSVRRSEPGSRRAGR</sequence>
<dbReference type="KEGG" id="led:BBK82_32845"/>
<evidence type="ECO:0000259" key="5">
    <source>
        <dbReference type="Pfam" id="PF00535"/>
    </source>
</evidence>
<gene>
    <name evidence="6" type="ORF">BBK82_32845</name>
</gene>
<protein>
    <submittedName>
        <fullName evidence="6">Transferase</fullName>
    </submittedName>
</protein>
<reference evidence="6 7" key="1">
    <citation type="submission" date="2016-07" db="EMBL/GenBank/DDBJ databases">
        <title>Complete genome sequence of the Lentzea guizhouensis DHS C013.</title>
        <authorList>
            <person name="Cao C."/>
        </authorList>
    </citation>
    <scope>NUCLEOTIDE SEQUENCE [LARGE SCALE GENOMIC DNA]</scope>
    <source>
        <strain evidence="6 7">DHS C013</strain>
    </source>
</reference>
<dbReference type="InterPro" id="IPR001173">
    <property type="entry name" value="Glyco_trans_2-like"/>
</dbReference>
<evidence type="ECO:0000313" key="6">
    <source>
        <dbReference type="EMBL" id="ANZ40115.1"/>
    </source>
</evidence>
<dbReference type="PANTHER" id="PTHR43179">
    <property type="entry name" value="RHAMNOSYLTRANSFERASE WBBL"/>
    <property type="match status" value="1"/>
</dbReference>
<accession>A0A1B2HQZ5</accession>
<name>A0A1B2HQZ5_9PSEU</name>
<dbReference type="PANTHER" id="PTHR43179:SF12">
    <property type="entry name" value="GALACTOFURANOSYLTRANSFERASE GLFT2"/>
    <property type="match status" value="1"/>
</dbReference>
<dbReference type="OrthoDB" id="9781367at2"/>
<evidence type="ECO:0000256" key="2">
    <source>
        <dbReference type="ARBA" id="ARBA00006739"/>
    </source>
</evidence>
<dbReference type="AlphaFoldDB" id="A0A1B2HQZ5"/>
<keyword evidence="4 6" id="KW-0808">Transferase</keyword>
<evidence type="ECO:0000256" key="1">
    <source>
        <dbReference type="ARBA" id="ARBA00004776"/>
    </source>
</evidence>